<evidence type="ECO:0000256" key="3">
    <source>
        <dbReference type="ARBA" id="ARBA00005995"/>
    </source>
</evidence>
<evidence type="ECO:0000313" key="9">
    <source>
        <dbReference type="EMBL" id="KHJ75302.1"/>
    </source>
</evidence>
<dbReference type="Gene3D" id="3.90.660.10">
    <property type="match status" value="1"/>
</dbReference>
<keyword evidence="10" id="KW-1185">Reference proteome</keyword>
<evidence type="ECO:0000256" key="1">
    <source>
        <dbReference type="ARBA" id="ARBA00001974"/>
    </source>
</evidence>
<evidence type="ECO:0000256" key="7">
    <source>
        <dbReference type="ARBA" id="ARBA00023002"/>
    </source>
</evidence>
<evidence type="ECO:0000313" key="10">
    <source>
        <dbReference type="Proteomes" id="UP000053660"/>
    </source>
</evidence>
<proteinExistence type="inferred from homology"/>
<keyword evidence="5" id="KW-0285">Flavoprotein</keyword>
<name>A0A0B1RVT6_OESDE</name>
<accession>A0A0B1RVT6</accession>
<evidence type="ECO:0000256" key="2">
    <source>
        <dbReference type="ARBA" id="ARBA00004496"/>
    </source>
</evidence>
<dbReference type="Gene3D" id="3.50.50.60">
    <property type="entry name" value="FAD/NAD(P)-binding domain"/>
    <property type="match status" value="1"/>
</dbReference>
<organism evidence="9 10">
    <name type="scientific">Oesophagostomum dentatum</name>
    <name type="common">Nodular worm</name>
    <dbReference type="NCBI Taxonomy" id="61180"/>
    <lineage>
        <taxon>Eukaryota</taxon>
        <taxon>Metazoa</taxon>
        <taxon>Ecdysozoa</taxon>
        <taxon>Nematoda</taxon>
        <taxon>Chromadorea</taxon>
        <taxon>Rhabditida</taxon>
        <taxon>Rhabditina</taxon>
        <taxon>Rhabditomorpha</taxon>
        <taxon>Strongyloidea</taxon>
        <taxon>Strongylidae</taxon>
        <taxon>Oesophagostomum</taxon>
    </lineage>
</organism>
<dbReference type="PANTHER" id="PTHR10742:SF405">
    <property type="entry name" value="PEROXISOMAL N(1)-ACETYL-SPERMINE_SPERMIDINE OXIDASE"/>
    <property type="match status" value="1"/>
</dbReference>
<comment type="subcellular location">
    <subcellularLocation>
        <location evidence="2">Cytoplasm</location>
    </subcellularLocation>
</comment>
<dbReference type="SUPFAM" id="SSF51905">
    <property type="entry name" value="FAD/NAD(P)-binding domain"/>
    <property type="match status" value="1"/>
</dbReference>
<evidence type="ECO:0000256" key="4">
    <source>
        <dbReference type="ARBA" id="ARBA00022490"/>
    </source>
</evidence>
<dbReference type="EMBL" id="KN612877">
    <property type="protein sequence ID" value="KHJ75302.1"/>
    <property type="molecule type" value="Genomic_DNA"/>
</dbReference>
<evidence type="ECO:0000256" key="6">
    <source>
        <dbReference type="ARBA" id="ARBA00022827"/>
    </source>
</evidence>
<dbReference type="InterPro" id="IPR036188">
    <property type="entry name" value="FAD/NAD-bd_sf"/>
</dbReference>
<keyword evidence="4" id="KW-0963">Cytoplasm</keyword>
<dbReference type="InterPro" id="IPR002937">
    <property type="entry name" value="Amino_oxidase"/>
</dbReference>
<dbReference type="GO" id="GO:0046592">
    <property type="term" value="F:polyamine oxidase activity"/>
    <property type="evidence" value="ECO:0007669"/>
    <property type="project" value="TreeGrafter"/>
</dbReference>
<dbReference type="GO" id="GO:0005737">
    <property type="term" value="C:cytoplasm"/>
    <property type="evidence" value="ECO:0007669"/>
    <property type="project" value="UniProtKB-SubCell"/>
</dbReference>
<dbReference type="SUPFAM" id="SSF54373">
    <property type="entry name" value="FAD-linked reductases, C-terminal domain"/>
    <property type="match status" value="1"/>
</dbReference>
<evidence type="ECO:0000256" key="5">
    <source>
        <dbReference type="ARBA" id="ARBA00022630"/>
    </source>
</evidence>
<protein>
    <recommendedName>
        <fullName evidence="8">Amine oxidase domain-containing protein</fullName>
    </recommendedName>
</protein>
<feature type="domain" description="Amine oxidase" evidence="8">
    <location>
        <begin position="1"/>
        <end position="121"/>
    </location>
</feature>
<dbReference type="Pfam" id="PF01593">
    <property type="entry name" value="Amino_oxidase"/>
    <property type="match status" value="1"/>
</dbReference>
<gene>
    <name evidence="9" type="ORF">OESDEN_25082</name>
</gene>
<dbReference type="AlphaFoldDB" id="A0A0B1RVT6"/>
<evidence type="ECO:0000259" key="8">
    <source>
        <dbReference type="Pfam" id="PF01593"/>
    </source>
</evidence>
<dbReference type="InterPro" id="IPR050281">
    <property type="entry name" value="Flavin_monoamine_oxidase"/>
</dbReference>
<sequence>MAWVAGAGQPVMDNMSDEEIKLRITRLIRDMKNDQSIPPPSEIVSRSSLRTKLTKNELLLGSYSYMSLAQARARISHSQLAIPIKHNKRLKVLFAGEATHHRLFQTAVGAYLSGRREADRLVDDWGTYKPFPKYNLNWQDLIPTTGYRATNVVAAKNRTRSFDTMVPNHRIVLCESNFAKL</sequence>
<dbReference type="Proteomes" id="UP000053660">
    <property type="component" value="Unassembled WGS sequence"/>
</dbReference>
<reference evidence="9 10" key="1">
    <citation type="submission" date="2014-03" db="EMBL/GenBank/DDBJ databases">
        <title>Draft genome of the hookworm Oesophagostomum dentatum.</title>
        <authorList>
            <person name="Mitreva M."/>
        </authorList>
    </citation>
    <scope>NUCLEOTIDE SEQUENCE [LARGE SCALE GENOMIC DNA]</scope>
    <source>
        <strain evidence="9 10">OD-Hann</strain>
    </source>
</reference>
<keyword evidence="7" id="KW-0560">Oxidoreductase</keyword>
<dbReference type="PANTHER" id="PTHR10742">
    <property type="entry name" value="FLAVIN MONOAMINE OXIDASE"/>
    <property type="match status" value="1"/>
</dbReference>
<comment type="similarity">
    <text evidence="3">Belongs to the flavin monoamine oxidase family.</text>
</comment>
<dbReference type="OrthoDB" id="2219495at2759"/>
<keyword evidence="6" id="KW-0274">FAD</keyword>
<comment type="cofactor">
    <cofactor evidence="1">
        <name>FAD</name>
        <dbReference type="ChEBI" id="CHEBI:57692"/>
    </cofactor>
</comment>